<dbReference type="RefSeq" id="YP_008003881.1">
    <property type="nucleotide sequence ID" value="NC_021247.1"/>
</dbReference>
<reference evidence="1" key="1">
    <citation type="journal article" date="2013" name="J. Virol.">
        <title>New Insights into the Evolution of Entomopoxvirinae from the Complete Genome Sequences of Four Entomopoxviruses Infecting Adoxophyes honmai, Choristoneura biennis, Choristoneura rosaceana, and Mythimna separata.</title>
        <authorList>
            <person name="Theze J."/>
            <person name="Takatsuka J."/>
            <person name="Li Z."/>
            <person name="Gallais J."/>
            <person name="Doucet D."/>
            <person name="Arif B."/>
            <person name="Nakai M."/>
            <person name="Herniou E.A."/>
        </authorList>
    </citation>
    <scope>NUCLEOTIDE SEQUENCE</scope>
    <source>
        <strain evidence="1">Tokyo</strain>
    </source>
</reference>
<dbReference type="GeneID" id="15613987"/>
<evidence type="ECO:0000313" key="2">
    <source>
        <dbReference type="Proteomes" id="UP000792575"/>
    </source>
</evidence>
<accession>A0A916P0S6</accession>
<dbReference type="KEGG" id="vg:15613987"/>
<gene>
    <name evidence="1" type="ORF">AHEV_058</name>
</gene>
<dbReference type="EMBL" id="HF679131">
    <property type="protein sequence ID" value="CCU55379.1"/>
    <property type="molecule type" value="Genomic_DNA"/>
</dbReference>
<dbReference type="Proteomes" id="UP000792575">
    <property type="component" value="Genome"/>
</dbReference>
<keyword evidence="2" id="KW-1185">Reference proteome</keyword>
<name>A0A916P0S6_9POXV</name>
<protein>
    <submittedName>
        <fullName evidence="1">Uncharacterized protein</fullName>
    </submittedName>
</protein>
<sequence>MEHKPTSTTIYSGNKCYKYMLKRSKIRRCDMCSFIGMDYYTKIHIINLIFVNTIKIWRPWE</sequence>
<evidence type="ECO:0000313" key="1">
    <source>
        <dbReference type="EMBL" id="CCU55379.1"/>
    </source>
</evidence>
<organism evidence="1 2">
    <name type="scientific">Adoxophyes honmai entomopoxvirus 'L'</name>
    <dbReference type="NCBI Taxonomy" id="1293540"/>
    <lineage>
        <taxon>Viruses</taxon>
        <taxon>Varidnaviria</taxon>
        <taxon>Bamfordvirae</taxon>
        <taxon>Nucleocytoviricota</taxon>
        <taxon>Pokkesviricetes</taxon>
        <taxon>Chitovirales</taxon>
        <taxon>Poxviridae</taxon>
        <taxon>Entomopoxvirinae</taxon>
        <taxon>Betaentomopoxvirus</taxon>
        <taxon>Betaentomopoxvirus ahonmai</taxon>
    </lineage>
</organism>
<proteinExistence type="predicted"/>